<gene>
    <name evidence="4" type="ORF">J4573_38815</name>
</gene>
<organism evidence="4 5">
    <name type="scientific">Actinomadura barringtoniae</name>
    <dbReference type="NCBI Taxonomy" id="1427535"/>
    <lineage>
        <taxon>Bacteria</taxon>
        <taxon>Bacillati</taxon>
        <taxon>Actinomycetota</taxon>
        <taxon>Actinomycetes</taxon>
        <taxon>Streptosporangiales</taxon>
        <taxon>Thermomonosporaceae</taxon>
        <taxon>Actinomadura</taxon>
    </lineage>
</organism>
<evidence type="ECO:0000259" key="3">
    <source>
        <dbReference type="PROSITE" id="PS50977"/>
    </source>
</evidence>
<comment type="caution">
    <text evidence="4">The sequence shown here is derived from an EMBL/GenBank/DDBJ whole genome shotgun (WGS) entry which is preliminary data.</text>
</comment>
<dbReference type="InterPro" id="IPR050109">
    <property type="entry name" value="HTH-type_TetR-like_transc_reg"/>
</dbReference>
<dbReference type="PROSITE" id="PS50977">
    <property type="entry name" value="HTH_TETR_2"/>
    <property type="match status" value="1"/>
</dbReference>
<evidence type="ECO:0000313" key="4">
    <source>
        <dbReference type="EMBL" id="MBO2453099.1"/>
    </source>
</evidence>
<evidence type="ECO:0000256" key="1">
    <source>
        <dbReference type="ARBA" id="ARBA00023125"/>
    </source>
</evidence>
<evidence type="ECO:0000313" key="5">
    <source>
        <dbReference type="Proteomes" id="UP000669179"/>
    </source>
</evidence>
<dbReference type="GO" id="GO:0003700">
    <property type="term" value="F:DNA-binding transcription factor activity"/>
    <property type="evidence" value="ECO:0007669"/>
    <property type="project" value="TreeGrafter"/>
</dbReference>
<dbReference type="Pfam" id="PF00440">
    <property type="entry name" value="TetR_N"/>
    <property type="match status" value="1"/>
</dbReference>
<dbReference type="SUPFAM" id="SSF46689">
    <property type="entry name" value="Homeodomain-like"/>
    <property type="match status" value="1"/>
</dbReference>
<dbReference type="PANTHER" id="PTHR30055">
    <property type="entry name" value="HTH-TYPE TRANSCRIPTIONAL REGULATOR RUTR"/>
    <property type="match status" value="1"/>
</dbReference>
<dbReference type="InterPro" id="IPR001647">
    <property type="entry name" value="HTH_TetR"/>
</dbReference>
<sequence length="203" mass="22639">MRVYAGQSHEEREEARRTRLVDAAVQLFGVRGFDETTVREICARSSVSTRDFYRLFTDKEDLLIAIFELSYTRHLQALSRGLAAVPPDADVLTRIAAAGVATAEDLADHPLLARVAFEQSTGISRTVEASRDRMRAEAVEMTLHMTRDLVDNGLITAENHRSAAMAVVGAFEQLKRDWVKNPIPPQEFATRLITILSRLLGSD</sequence>
<accession>A0A939T8G3</accession>
<dbReference type="RefSeq" id="WP_208261127.1">
    <property type="nucleotide sequence ID" value="NZ_JAGEOJ010000019.1"/>
</dbReference>
<keyword evidence="1 2" id="KW-0238">DNA-binding</keyword>
<proteinExistence type="predicted"/>
<dbReference type="PRINTS" id="PR00455">
    <property type="entry name" value="HTHTETR"/>
</dbReference>
<reference evidence="4" key="1">
    <citation type="submission" date="2021-03" db="EMBL/GenBank/DDBJ databases">
        <authorList>
            <person name="Kanchanasin P."/>
            <person name="Saeng-In P."/>
            <person name="Phongsopitanun W."/>
            <person name="Yuki M."/>
            <person name="Kudo T."/>
            <person name="Ohkuma M."/>
            <person name="Tanasupawat S."/>
        </authorList>
    </citation>
    <scope>NUCLEOTIDE SEQUENCE</scope>
    <source>
        <strain evidence="4">GKU 128</strain>
    </source>
</reference>
<protein>
    <submittedName>
        <fullName evidence="4">Helix-turn-helix transcriptional regulator</fullName>
    </submittedName>
</protein>
<feature type="domain" description="HTH tetR-type" evidence="3">
    <location>
        <begin position="14"/>
        <end position="74"/>
    </location>
</feature>
<feature type="DNA-binding region" description="H-T-H motif" evidence="2">
    <location>
        <begin position="37"/>
        <end position="56"/>
    </location>
</feature>
<keyword evidence="5" id="KW-1185">Reference proteome</keyword>
<dbReference type="EMBL" id="JAGEOJ010000019">
    <property type="protein sequence ID" value="MBO2453099.1"/>
    <property type="molecule type" value="Genomic_DNA"/>
</dbReference>
<name>A0A939T8G3_9ACTN</name>
<dbReference type="AlphaFoldDB" id="A0A939T8G3"/>
<dbReference type="Proteomes" id="UP000669179">
    <property type="component" value="Unassembled WGS sequence"/>
</dbReference>
<evidence type="ECO:0000256" key="2">
    <source>
        <dbReference type="PROSITE-ProRule" id="PRU00335"/>
    </source>
</evidence>
<dbReference type="Gene3D" id="1.10.357.10">
    <property type="entry name" value="Tetracycline Repressor, domain 2"/>
    <property type="match status" value="1"/>
</dbReference>
<dbReference type="InterPro" id="IPR009057">
    <property type="entry name" value="Homeodomain-like_sf"/>
</dbReference>
<dbReference type="PANTHER" id="PTHR30055:SF226">
    <property type="entry name" value="HTH-TYPE TRANSCRIPTIONAL REGULATOR PKSA"/>
    <property type="match status" value="1"/>
</dbReference>
<dbReference type="GO" id="GO:0000976">
    <property type="term" value="F:transcription cis-regulatory region binding"/>
    <property type="evidence" value="ECO:0007669"/>
    <property type="project" value="TreeGrafter"/>
</dbReference>